<dbReference type="Proteomes" id="UP000245168">
    <property type="component" value="Unassembled WGS sequence"/>
</dbReference>
<dbReference type="EMBL" id="QEXV01000001">
    <property type="protein sequence ID" value="PWE18341.1"/>
    <property type="molecule type" value="Genomic_DNA"/>
</dbReference>
<dbReference type="AlphaFoldDB" id="A0A2U2BWE6"/>
<name>A0A2U2BWE6_9PROT</name>
<organism evidence="3 4">
    <name type="scientific">Marinicauda salina</name>
    <dbReference type="NCBI Taxonomy" id="2135793"/>
    <lineage>
        <taxon>Bacteria</taxon>
        <taxon>Pseudomonadati</taxon>
        <taxon>Pseudomonadota</taxon>
        <taxon>Alphaproteobacteria</taxon>
        <taxon>Maricaulales</taxon>
        <taxon>Maricaulaceae</taxon>
        <taxon>Marinicauda</taxon>
    </lineage>
</organism>
<dbReference type="RefSeq" id="WP_109251616.1">
    <property type="nucleotide sequence ID" value="NZ_QEXV01000001.1"/>
</dbReference>
<sequence>MILTAHADGGCRFGDRTFRCALGAGGVVAADAKREGDGASPAGRWAMRRGVWRADRLDRPETALVLDPIAADDGWCDDPGDPGYNRPVRRPYPASSEEMMRDDELYDIVVVLGHNDDPPVAGAGSAIFLHCAKPGYPPTRGCIALARADLLEVLAAAWPGDLVEIRA</sequence>
<dbReference type="GO" id="GO:0016740">
    <property type="term" value="F:transferase activity"/>
    <property type="evidence" value="ECO:0007669"/>
    <property type="project" value="InterPro"/>
</dbReference>
<dbReference type="GO" id="GO:0009252">
    <property type="term" value="P:peptidoglycan biosynthetic process"/>
    <property type="evidence" value="ECO:0007669"/>
    <property type="project" value="UniProtKB-KW"/>
</dbReference>
<keyword evidence="1" id="KW-0573">Peptidoglycan synthesis</keyword>
<reference evidence="4" key="1">
    <citation type="submission" date="2018-05" db="EMBL/GenBank/DDBJ databases">
        <authorList>
            <person name="Liu B.-T."/>
        </authorList>
    </citation>
    <scope>NUCLEOTIDE SEQUENCE [LARGE SCALE GENOMIC DNA]</scope>
    <source>
        <strain evidence="4">WD6-1</strain>
    </source>
</reference>
<dbReference type="GO" id="GO:0071555">
    <property type="term" value="P:cell wall organization"/>
    <property type="evidence" value="ECO:0007669"/>
    <property type="project" value="UniProtKB-UniRule"/>
</dbReference>
<feature type="active site" description="Proton donor/acceptor" evidence="1">
    <location>
        <position position="130"/>
    </location>
</feature>
<feature type="active site" description="Nucleophile" evidence="1">
    <location>
        <position position="142"/>
    </location>
</feature>
<evidence type="ECO:0000313" key="3">
    <source>
        <dbReference type="EMBL" id="PWE18341.1"/>
    </source>
</evidence>
<dbReference type="Pfam" id="PF03734">
    <property type="entry name" value="YkuD"/>
    <property type="match status" value="1"/>
</dbReference>
<evidence type="ECO:0000259" key="2">
    <source>
        <dbReference type="PROSITE" id="PS52029"/>
    </source>
</evidence>
<comment type="pathway">
    <text evidence="1">Cell wall biogenesis; peptidoglycan biosynthesis.</text>
</comment>
<comment type="caution">
    <text evidence="3">The sequence shown here is derived from an EMBL/GenBank/DDBJ whole genome shotgun (WGS) entry which is preliminary data.</text>
</comment>
<keyword evidence="4" id="KW-1185">Reference proteome</keyword>
<feature type="domain" description="L,D-TPase catalytic" evidence="2">
    <location>
        <begin position="1"/>
        <end position="166"/>
    </location>
</feature>
<dbReference type="InterPro" id="IPR005490">
    <property type="entry name" value="LD_TPept_cat_dom"/>
</dbReference>
<dbReference type="PANTHER" id="PTHR38589">
    <property type="entry name" value="BLR0621 PROTEIN"/>
    <property type="match status" value="1"/>
</dbReference>
<evidence type="ECO:0000256" key="1">
    <source>
        <dbReference type="PROSITE-ProRule" id="PRU01373"/>
    </source>
</evidence>
<proteinExistence type="predicted"/>
<keyword evidence="1" id="KW-0133">Cell shape</keyword>
<dbReference type="GO" id="GO:0008360">
    <property type="term" value="P:regulation of cell shape"/>
    <property type="evidence" value="ECO:0007669"/>
    <property type="project" value="UniProtKB-UniRule"/>
</dbReference>
<dbReference type="CDD" id="cd16913">
    <property type="entry name" value="YkuD_like"/>
    <property type="match status" value="1"/>
</dbReference>
<evidence type="ECO:0000313" key="4">
    <source>
        <dbReference type="Proteomes" id="UP000245168"/>
    </source>
</evidence>
<accession>A0A2U2BWE6</accession>
<dbReference type="PANTHER" id="PTHR38589:SF1">
    <property type="entry name" value="BLR0621 PROTEIN"/>
    <property type="match status" value="1"/>
</dbReference>
<dbReference type="PROSITE" id="PS52029">
    <property type="entry name" value="LD_TPASE"/>
    <property type="match status" value="1"/>
</dbReference>
<protein>
    <recommendedName>
        <fullName evidence="2">L,D-TPase catalytic domain-containing protein</fullName>
    </recommendedName>
</protein>
<keyword evidence="1" id="KW-0961">Cell wall biogenesis/degradation</keyword>
<gene>
    <name evidence="3" type="ORF">DDZ18_01675</name>
</gene>
<dbReference type="OrthoDB" id="9804204at2"/>